<comment type="caution">
    <text evidence="8">The sequence shown here is derived from an EMBL/GenBank/DDBJ whole genome shotgun (WGS) entry which is preliminary data.</text>
</comment>
<dbReference type="RefSeq" id="WP_183356845.1">
    <property type="nucleotide sequence ID" value="NZ_BLXX01000027.1"/>
</dbReference>
<evidence type="ECO:0000256" key="1">
    <source>
        <dbReference type="ARBA" id="ARBA00009943"/>
    </source>
</evidence>
<keyword evidence="9" id="KW-1185">Reference proteome</keyword>
<dbReference type="Gene3D" id="3.40.630.30">
    <property type="match status" value="1"/>
</dbReference>
<gene>
    <name evidence="8" type="ORF">GMST_43920</name>
</gene>
<dbReference type="GO" id="GO:0071555">
    <property type="term" value="P:cell wall organization"/>
    <property type="evidence" value="ECO:0007669"/>
    <property type="project" value="UniProtKB-KW"/>
</dbReference>
<dbReference type="EMBL" id="BLXX01000027">
    <property type="protein sequence ID" value="GFO62067.1"/>
    <property type="molecule type" value="Genomic_DNA"/>
</dbReference>
<keyword evidence="2" id="KW-0808">Transferase</keyword>
<dbReference type="PROSITE" id="PS51191">
    <property type="entry name" value="FEMABX"/>
    <property type="match status" value="1"/>
</dbReference>
<evidence type="ECO:0000256" key="4">
    <source>
        <dbReference type="ARBA" id="ARBA00022984"/>
    </source>
</evidence>
<evidence type="ECO:0000256" key="3">
    <source>
        <dbReference type="ARBA" id="ARBA00022960"/>
    </source>
</evidence>
<dbReference type="PANTHER" id="PTHR36174:SF1">
    <property type="entry name" value="LIPID II:GLYCINE GLYCYLTRANSFERASE"/>
    <property type="match status" value="1"/>
</dbReference>
<dbReference type="InterPro" id="IPR038740">
    <property type="entry name" value="BioF2-like_GNAT_dom"/>
</dbReference>
<dbReference type="PANTHER" id="PTHR36174">
    <property type="entry name" value="LIPID II:GLYCINE GLYCYLTRANSFERASE"/>
    <property type="match status" value="1"/>
</dbReference>
<dbReference type="GO" id="GO:0016755">
    <property type="term" value="F:aminoacyltransferase activity"/>
    <property type="evidence" value="ECO:0007669"/>
    <property type="project" value="InterPro"/>
</dbReference>
<dbReference type="InterPro" id="IPR016181">
    <property type="entry name" value="Acyl_CoA_acyltransferase"/>
</dbReference>
<keyword evidence="4" id="KW-0573">Peptidoglycan synthesis</keyword>
<keyword evidence="6" id="KW-0961">Cell wall biogenesis/degradation</keyword>
<dbReference type="InterPro" id="IPR050644">
    <property type="entry name" value="PG_Glycine_Bridge_Synth"/>
</dbReference>
<sequence length="347" mass="39327">MSETDNTVTIVNPLKLPKWNQLLQSSGQATVFHTSNWARVLAESYGYHPAYVMLAEQGSFRGCLPVMEVNSVLTGKRGVCLCFSDCCGAVTQGLDDFQLLLESVLMLGKMGNWRYAEFRGEQYLAEQIPNEAYAYHELEITDVGKMHSRLRKGTSSSIRKAEREGVHITVSQCVEDLREFYRLHCLTRQRHGLPPQPSSFFYKLHQHLIAEDLGFTVLAHYKQKAVAGLICLHFGDHAVWKYGASDDSFKHLNANNLVLWETIKTCAARGFRCLSLGRTDLNNDGLISFKNGWGAIMTSLNYYRYDFTSNGFVSCGKKHSGSFRQLFRYLPIDMLKLIGRLAYRHVG</sequence>
<dbReference type="AlphaFoldDB" id="A0A6V8MQI0"/>
<keyword evidence="3" id="KW-0133">Cell shape</keyword>
<reference evidence="9" key="1">
    <citation type="submission" date="2020-06" db="EMBL/GenBank/DDBJ databases">
        <title>Draft genomic sequence of Geomonas sp. Red330.</title>
        <authorList>
            <person name="Itoh H."/>
            <person name="Zhenxing X."/>
            <person name="Ushijima N."/>
            <person name="Masuda Y."/>
            <person name="Shiratori Y."/>
            <person name="Senoo K."/>
        </authorList>
    </citation>
    <scope>NUCLEOTIDE SEQUENCE [LARGE SCALE GENOMIC DNA]</scope>
    <source>
        <strain evidence="9">Red330</strain>
    </source>
</reference>
<keyword evidence="5" id="KW-0012">Acyltransferase</keyword>
<evidence type="ECO:0000259" key="7">
    <source>
        <dbReference type="Pfam" id="PF13480"/>
    </source>
</evidence>
<dbReference type="Pfam" id="PF13480">
    <property type="entry name" value="Acetyltransf_6"/>
    <property type="match status" value="1"/>
</dbReference>
<dbReference type="Proteomes" id="UP000556026">
    <property type="component" value="Unassembled WGS sequence"/>
</dbReference>
<protein>
    <recommendedName>
        <fullName evidence="7">BioF2-like acetyltransferase domain-containing protein</fullName>
    </recommendedName>
</protein>
<organism evidence="8 9">
    <name type="scientific">Geomonas silvestris</name>
    <dbReference type="NCBI Taxonomy" id="2740184"/>
    <lineage>
        <taxon>Bacteria</taxon>
        <taxon>Pseudomonadati</taxon>
        <taxon>Thermodesulfobacteriota</taxon>
        <taxon>Desulfuromonadia</taxon>
        <taxon>Geobacterales</taxon>
        <taxon>Geobacteraceae</taxon>
        <taxon>Geomonas</taxon>
    </lineage>
</organism>
<feature type="domain" description="BioF2-like acetyltransferase" evidence="7">
    <location>
        <begin position="149"/>
        <end position="280"/>
    </location>
</feature>
<dbReference type="GO" id="GO:0008360">
    <property type="term" value="P:regulation of cell shape"/>
    <property type="evidence" value="ECO:0007669"/>
    <property type="project" value="UniProtKB-KW"/>
</dbReference>
<accession>A0A6V8MQI0</accession>
<dbReference type="SUPFAM" id="SSF55729">
    <property type="entry name" value="Acyl-CoA N-acyltransferases (Nat)"/>
    <property type="match status" value="1"/>
</dbReference>
<evidence type="ECO:0000256" key="2">
    <source>
        <dbReference type="ARBA" id="ARBA00022679"/>
    </source>
</evidence>
<dbReference type="InterPro" id="IPR003447">
    <property type="entry name" value="FEMABX"/>
</dbReference>
<proteinExistence type="inferred from homology"/>
<evidence type="ECO:0000256" key="6">
    <source>
        <dbReference type="ARBA" id="ARBA00023316"/>
    </source>
</evidence>
<evidence type="ECO:0000313" key="8">
    <source>
        <dbReference type="EMBL" id="GFO62067.1"/>
    </source>
</evidence>
<comment type="similarity">
    <text evidence="1">Belongs to the FemABX family.</text>
</comment>
<evidence type="ECO:0000256" key="5">
    <source>
        <dbReference type="ARBA" id="ARBA00023315"/>
    </source>
</evidence>
<name>A0A6V8MQI0_9BACT</name>
<dbReference type="GO" id="GO:0009252">
    <property type="term" value="P:peptidoglycan biosynthetic process"/>
    <property type="evidence" value="ECO:0007669"/>
    <property type="project" value="UniProtKB-KW"/>
</dbReference>
<evidence type="ECO:0000313" key="9">
    <source>
        <dbReference type="Proteomes" id="UP000556026"/>
    </source>
</evidence>